<reference evidence="6 7" key="1">
    <citation type="submission" date="2016-03" db="EMBL/GenBank/DDBJ databases">
        <title>Choanephora cucurbitarum.</title>
        <authorList>
            <person name="Min B."/>
            <person name="Park H."/>
            <person name="Park J.-H."/>
            <person name="Shin H.-D."/>
            <person name="Choi I.-G."/>
        </authorList>
    </citation>
    <scope>NUCLEOTIDE SEQUENCE [LARGE SCALE GENOMIC DNA]</scope>
    <source>
        <strain evidence="6 7">KUS-F28377</strain>
    </source>
</reference>
<feature type="transmembrane region" description="Helical" evidence="5">
    <location>
        <begin position="166"/>
        <end position="187"/>
    </location>
</feature>
<protein>
    <submittedName>
        <fullName evidence="6">High-affinity methionine permease</fullName>
    </submittedName>
</protein>
<evidence type="ECO:0000256" key="5">
    <source>
        <dbReference type="SAM" id="Phobius"/>
    </source>
</evidence>
<evidence type="ECO:0000256" key="4">
    <source>
        <dbReference type="ARBA" id="ARBA00023136"/>
    </source>
</evidence>
<evidence type="ECO:0000313" key="7">
    <source>
        <dbReference type="Proteomes" id="UP000093000"/>
    </source>
</evidence>
<feature type="transmembrane region" description="Helical" evidence="5">
    <location>
        <begin position="468"/>
        <end position="486"/>
    </location>
</feature>
<dbReference type="STRING" id="101091.A0A1C7N447"/>
<sequence>MSISEVSFREEKSNKSEHEVQPLANLAPIAIGDQKLDRHLGFFSGTLMNVGYIIGTGIFSSPTFILGYCGSGAMMLVLWIVGAIFAGTGMWSYLELGTMLPKSGGTQEYLSYEFPYPKQLIAYLFMIMVGILSSGSGIASSAVAFGENIMYAIGGPDYRNEWQSRGFAIFCLTFWLVLNILSSRIAIRANNLFTVIKIVLLTLLICVGFAGLAGRLPNKPDIHENFSFAGTSNNPGAFASAVYYVIYSYDGWYNLNYVMDELKDPLKNLPRCAISALSITTALYILTNVAYLAVLPIQTIKDSNLTVAANLFNTAFGGTFGLRVLPVFVGLSSFGYVGVSFYSGSRIVLEAARKGFLPYDRFFSRVQPKSQTPINSGILLYLISLIFLLAPPPGSVFQFVTAFSGYGSYFFSALSVFGLLLLRRREPTLERPIKVPIIISVIFILICSYTLVFVFIPQESSGDYPYWLPYFISIILCFCSIGLWHYKVNIKKALETSYNAEITMRNQNDNHTTFSETTTSSIEEKV</sequence>
<feature type="transmembrane region" description="Helical" evidence="5">
    <location>
        <begin position="273"/>
        <end position="295"/>
    </location>
</feature>
<dbReference type="InParanoid" id="A0A1C7N447"/>
<feature type="transmembrane region" description="Helical" evidence="5">
    <location>
        <begin position="76"/>
        <end position="94"/>
    </location>
</feature>
<dbReference type="Gene3D" id="1.20.1740.10">
    <property type="entry name" value="Amino acid/polyamine transporter I"/>
    <property type="match status" value="1"/>
</dbReference>
<gene>
    <name evidence="6" type="primary">MUP1_0</name>
    <name evidence="6" type="ORF">A0J61_08058</name>
</gene>
<dbReference type="PANTHER" id="PTHR11785">
    <property type="entry name" value="AMINO ACID TRANSPORTER"/>
    <property type="match status" value="1"/>
</dbReference>
<dbReference type="PIRSF" id="PIRSF006060">
    <property type="entry name" value="AA_transporter"/>
    <property type="match status" value="1"/>
</dbReference>
<keyword evidence="3 5" id="KW-1133">Transmembrane helix</keyword>
<feature type="transmembrane region" description="Helical" evidence="5">
    <location>
        <begin position="433"/>
        <end position="456"/>
    </location>
</feature>
<evidence type="ECO:0000313" key="6">
    <source>
        <dbReference type="EMBL" id="OBZ83892.1"/>
    </source>
</evidence>
<dbReference type="PANTHER" id="PTHR11785:SF353">
    <property type="entry name" value="METHIONINE TRANSPORTER (EUROFUNG)"/>
    <property type="match status" value="1"/>
</dbReference>
<dbReference type="AlphaFoldDB" id="A0A1C7N447"/>
<dbReference type="EMBL" id="LUGH01000587">
    <property type="protein sequence ID" value="OBZ83892.1"/>
    <property type="molecule type" value="Genomic_DNA"/>
</dbReference>
<comment type="subcellular location">
    <subcellularLocation>
        <location evidence="1">Membrane</location>
        <topology evidence="1">Multi-pass membrane protein</topology>
    </subcellularLocation>
</comment>
<evidence type="ECO:0000256" key="2">
    <source>
        <dbReference type="ARBA" id="ARBA00022692"/>
    </source>
</evidence>
<proteinExistence type="predicted"/>
<evidence type="ECO:0000256" key="1">
    <source>
        <dbReference type="ARBA" id="ARBA00004141"/>
    </source>
</evidence>
<keyword evidence="4 5" id="KW-0472">Membrane</keyword>
<dbReference type="Pfam" id="PF13520">
    <property type="entry name" value="AA_permease_2"/>
    <property type="match status" value="1"/>
</dbReference>
<feature type="transmembrane region" description="Helical" evidence="5">
    <location>
        <begin position="396"/>
        <end position="421"/>
    </location>
</feature>
<accession>A0A1C7N447</accession>
<keyword evidence="2 5" id="KW-0812">Transmembrane</keyword>
<dbReference type="InterPro" id="IPR050598">
    <property type="entry name" value="AminoAcid_Transporter"/>
</dbReference>
<dbReference type="GO" id="GO:0015179">
    <property type="term" value="F:L-amino acid transmembrane transporter activity"/>
    <property type="evidence" value="ECO:0007669"/>
    <property type="project" value="TreeGrafter"/>
</dbReference>
<dbReference type="InterPro" id="IPR002293">
    <property type="entry name" value="AA/rel_permease1"/>
</dbReference>
<feature type="transmembrane region" description="Helical" evidence="5">
    <location>
        <begin position="373"/>
        <end position="390"/>
    </location>
</feature>
<feature type="transmembrane region" description="Helical" evidence="5">
    <location>
        <begin position="50"/>
        <end position="69"/>
    </location>
</feature>
<feature type="transmembrane region" description="Helical" evidence="5">
    <location>
        <begin position="193"/>
        <end position="214"/>
    </location>
</feature>
<comment type="caution">
    <text evidence="6">The sequence shown here is derived from an EMBL/GenBank/DDBJ whole genome shotgun (WGS) entry which is preliminary data.</text>
</comment>
<feature type="transmembrane region" description="Helical" evidence="5">
    <location>
        <begin position="120"/>
        <end position="145"/>
    </location>
</feature>
<dbReference type="OrthoDB" id="5982228at2759"/>
<evidence type="ECO:0000256" key="3">
    <source>
        <dbReference type="ARBA" id="ARBA00022989"/>
    </source>
</evidence>
<keyword evidence="7" id="KW-1185">Reference proteome</keyword>
<dbReference type="Proteomes" id="UP000093000">
    <property type="component" value="Unassembled WGS sequence"/>
</dbReference>
<name>A0A1C7N447_9FUNG</name>
<dbReference type="GO" id="GO:0016020">
    <property type="term" value="C:membrane"/>
    <property type="evidence" value="ECO:0007669"/>
    <property type="project" value="UniProtKB-SubCell"/>
</dbReference>
<organism evidence="6 7">
    <name type="scientific">Choanephora cucurbitarum</name>
    <dbReference type="NCBI Taxonomy" id="101091"/>
    <lineage>
        <taxon>Eukaryota</taxon>
        <taxon>Fungi</taxon>
        <taxon>Fungi incertae sedis</taxon>
        <taxon>Mucoromycota</taxon>
        <taxon>Mucoromycotina</taxon>
        <taxon>Mucoromycetes</taxon>
        <taxon>Mucorales</taxon>
        <taxon>Mucorineae</taxon>
        <taxon>Choanephoraceae</taxon>
        <taxon>Choanephoroideae</taxon>
        <taxon>Choanephora</taxon>
    </lineage>
</organism>